<dbReference type="InterPro" id="IPR000923">
    <property type="entry name" value="BlueCu_1"/>
</dbReference>
<feature type="signal peptide" evidence="5">
    <location>
        <begin position="1"/>
        <end position="30"/>
    </location>
</feature>
<evidence type="ECO:0000256" key="4">
    <source>
        <dbReference type="ARBA" id="ARBA00023008"/>
    </source>
</evidence>
<dbReference type="Proteomes" id="UP000320431">
    <property type="component" value="Unassembled WGS sequence"/>
</dbReference>
<evidence type="ECO:0000256" key="2">
    <source>
        <dbReference type="ARBA" id="ARBA00022723"/>
    </source>
</evidence>
<dbReference type="CDD" id="cd13922">
    <property type="entry name" value="Azurin"/>
    <property type="match status" value="1"/>
</dbReference>
<dbReference type="InterPro" id="IPR006311">
    <property type="entry name" value="TAT_signal"/>
</dbReference>
<evidence type="ECO:0000259" key="6">
    <source>
        <dbReference type="Pfam" id="PF00127"/>
    </source>
</evidence>
<evidence type="ECO:0000256" key="1">
    <source>
        <dbReference type="ARBA" id="ARBA00022448"/>
    </source>
</evidence>
<dbReference type="InterPro" id="IPR014068">
    <property type="entry name" value="Azurin"/>
</dbReference>
<dbReference type="Pfam" id="PF00127">
    <property type="entry name" value="Copper-bind"/>
    <property type="match status" value="1"/>
</dbReference>
<dbReference type="PROSITE" id="PS51318">
    <property type="entry name" value="TAT"/>
    <property type="match status" value="1"/>
</dbReference>
<dbReference type="EMBL" id="VICD02000319">
    <property type="protein sequence ID" value="KAB8163586.1"/>
    <property type="molecule type" value="Genomic_DNA"/>
</dbReference>
<keyword evidence="5" id="KW-0732">Signal</keyword>
<gene>
    <name evidence="7" type="primary">azu</name>
    <name evidence="7" type="ORF">FKV24_017795</name>
</gene>
<comment type="subcellular location">
    <subcellularLocation>
        <location evidence="5">Periplasm</location>
    </subcellularLocation>
</comment>
<accession>A0A508A522</accession>
<feature type="domain" description="Blue (type 1) copper" evidence="6">
    <location>
        <begin position="33"/>
        <end position="157"/>
    </location>
</feature>
<keyword evidence="3 5" id="KW-0249">Electron transport</keyword>
<dbReference type="OrthoDB" id="9814063at2"/>
<keyword evidence="5" id="KW-0574">Periplasm</keyword>
<keyword evidence="1 5" id="KW-0813">Transport</keyword>
<reference evidence="7 8" key="1">
    <citation type="submission" date="2019-10" db="EMBL/GenBank/DDBJ databases">
        <title>Lysobacter alkalisoli sp. nov., isolated from saline-alkaline soil.</title>
        <authorList>
            <person name="Sun J.-Q."/>
        </authorList>
    </citation>
    <scope>NUCLEOTIDE SEQUENCE [LARGE SCALE GENOMIC DNA]</scope>
    <source>
        <strain evidence="7 8">KCTC 42381</strain>
    </source>
</reference>
<proteinExistence type="predicted"/>
<dbReference type="AlphaFoldDB" id="A0A508A522"/>
<dbReference type="RefSeq" id="WP_111265557.1">
    <property type="nucleotide sequence ID" value="NZ_CP029843.1"/>
</dbReference>
<comment type="function">
    <text evidence="5">Transfers electrons from cytochrome c551 to cytochrome oxidase.</text>
</comment>
<dbReference type="SUPFAM" id="SSF49503">
    <property type="entry name" value="Cupredoxins"/>
    <property type="match status" value="1"/>
</dbReference>
<evidence type="ECO:0000256" key="5">
    <source>
        <dbReference type="RuleBase" id="RU363017"/>
    </source>
</evidence>
<keyword evidence="4 5" id="KW-0186">Copper</keyword>
<comment type="caution">
    <text evidence="7">The sequence shown here is derived from an EMBL/GenBank/DDBJ whole genome shotgun (WGS) entry which is preliminary data.</text>
</comment>
<sequence>MSTPRRSAPQALALLALALPLAMAATPASADPCAATIESTDAMQYTVHELSVPASCKTFTVTLKHTGKLPKTVMGHNFVLGRSADIDAINRDGMAAGAANDYVKPADARVIASSKVIGGGETTTIAIPVARLDAGERYTYTCTFPGHSAVMRGSLALKP</sequence>
<dbReference type="PANTHER" id="PTHR38439">
    <property type="entry name" value="AURACYANIN-B"/>
    <property type="match status" value="1"/>
</dbReference>
<protein>
    <recommendedName>
        <fullName evidence="5">Azurin</fullName>
    </recommendedName>
</protein>
<dbReference type="GO" id="GO:0042597">
    <property type="term" value="C:periplasmic space"/>
    <property type="evidence" value="ECO:0007669"/>
    <property type="project" value="UniProtKB-SubCell"/>
</dbReference>
<dbReference type="InterPro" id="IPR050845">
    <property type="entry name" value="Cu-binding_ET"/>
</dbReference>
<organism evidence="7 8">
    <name type="scientific">Marilutibacter maris</name>
    <dbReference type="NCBI Taxonomy" id="1605891"/>
    <lineage>
        <taxon>Bacteria</taxon>
        <taxon>Pseudomonadati</taxon>
        <taxon>Pseudomonadota</taxon>
        <taxon>Gammaproteobacteria</taxon>
        <taxon>Lysobacterales</taxon>
        <taxon>Lysobacteraceae</taxon>
        <taxon>Marilutibacter</taxon>
    </lineage>
</organism>
<dbReference type="NCBIfam" id="TIGR02695">
    <property type="entry name" value="azurin"/>
    <property type="match status" value="1"/>
</dbReference>
<dbReference type="GO" id="GO:0005507">
    <property type="term" value="F:copper ion binding"/>
    <property type="evidence" value="ECO:0007669"/>
    <property type="project" value="UniProtKB-UniRule"/>
</dbReference>
<keyword evidence="2 5" id="KW-0479">Metal-binding</keyword>
<feature type="chain" id="PRO_5035981646" description="Azurin" evidence="5">
    <location>
        <begin position="31"/>
        <end position="159"/>
    </location>
</feature>
<evidence type="ECO:0000256" key="3">
    <source>
        <dbReference type="ARBA" id="ARBA00022982"/>
    </source>
</evidence>
<dbReference type="Gene3D" id="2.60.40.420">
    <property type="entry name" value="Cupredoxins - blue copper proteins"/>
    <property type="match status" value="1"/>
</dbReference>
<evidence type="ECO:0000313" key="7">
    <source>
        <dbReference type="EMBL" id="KAB8163586.1"/>
    </source>
</evidence>
<dbReference type="PANTHER" id="PTHR38439:SF2">
    <property type="entry name" value="OUTER MEMBRANE PROTEIN H.8"/>
    <property type="match status" value="1"/>
</dbReference>
<dbReference type="GO" id="GO:0009055">
    <property type="term" value="F:electron transfer activity"/>
    <property type="evidence" value="ECO:0007669"/>
    <property type="project" value="InterPro"/>
</dbReference>
<dbReference type="InterPro" id="IPR008972">
    <property type="entry name" value="Cupredoxin"/>
</dbReference>
<evidence type="ECO:0000313" key="8">
    <source>
        <dbReference type="Proteomes" id="UP000320431"/>
    </source>
</evidence>
<name>A0A508A522_9GAMM</name>